<evidence type="ECO:0000313" key="2">
    <source>
        <dbReference type="EMBL" id="MCI09608.1"/>
    </source>
</evidence>
<dbReference type="EMBL" id="LXQA010073271">
    <property type="protein sequence ID" value="MCI09608.1"/>
    <property type="molecule type" value="Genomic_DNA"/>
</dbReference>
<dbReference type="Proteomes" id="UP000265520">
    <property type="component" value="Unassembled WGS sequence"/>
</dbReference>
<accession>A0A392PBZ3</accession>
<proteinExistence type="predicted"/>
<keyword evidence="3" id="KW-1185">Reference proteome</keyword>
<comment type="caution">
    <text evidence="2">The sequence shown here is derived from an EMBL/GenBank/DDBJ whole genome shotgun (WGS) entry which is preliminary data.</text>
</comment>
<feature type="domain" description="Calponin-homology (CH)" evidence="1">
    <location>
        <begin position="1"/>
        <end position="89"/>
    </location>
</feature>
<protein>
    <submittedName>
        <fullName evidence="2">Kinesin-4-like</fullName>
    </submittedName>
</protein>
<dbReference type="PROSITE" id="PS50021">
    <property type="entry name" value="CH"/>
    <property type="match status" value="1"/>
</dbReference>
<dbReference type="Gene3D" id="1.10.418.10">
    <property type="entry name" value="Calponin-like domain"/>
    <property type="match status" value="1"/>
</dbReference>
<organism evidence="2 3">
    <name type="scientific">Trifolium medium</name>
    <dbReference type="NCBI Taxonomy" id="97028"/>
    <lineage>
        <taxon>Eukaryota</taxon>
        <taxon>Viridiplantae</taxon>
        <taxon>Streptophyta</taxon>
        <taxon>Embryophyta</taxon>
        <taxon>Tracheophyta</taxon>
        <taxon>Spermatophyta</taxon>
        <taxon>Magnoliopsida</taxon>
        <taxon>eudicotyledons</taxon>
        <taxon>Gunneridae</taxon>
        <taxon>Pentapetalae</taxon>
        <taxon>rosids</taxon>
        <taxon>fabids</taxon>
        <taxon>Fabales</taxon>
        <taxon>Fabaceae</taxon>
        <taxon>Papilionoideae</taxon>
        <taxon>50 kb inversion clade</taxon>
        <taxon>NPAAA clade</taxon>
        <taxon>Hologalegina</taxon>
        <taxon>IRL clade</taxon>
        <taxon>Trifolieae</taxon>
        <taxon>Trifolium</taxon>
    </lineage>
</organism>
<feature type="non-terminal residue" evidence="2">
    <location>
        <position position="1"/>
    </location>
</feature>
<evidence type="ECO:0000313" key="3">
    <source>
        <dbReference type="Proteomes" id="UP000265520"/>
    </source>
</evidence>
<reference evidence="2 3" key="1">
    <citation type="journal article" date="2018" name="Front. Plant Sci.">
        <title>Red Clover (Trifolium pratense) and Zigzag Clover (T. medium) - A Picture of Genomic Similarities and Differences.</title>
        <authorList>
            <person name="Dluhosova J."/>
            <person name="Istvanek J."/>
            <person name="Nedelnik J."/>
            <person name="Repkova J."/>
        </authorList>
    </citation>
    <scope>NUCLEOTIDE SEQUENCE [LARGE SCALE GENOMIC DNA]</scope>
    <source>
        <strain evidence="3">cv. 10/8</strain>
        <tissue evidence="2">Leaf</tissue>
    </source>
</reference>
<sequence length="153" mass="16489">GLRSGIILCNVLNKVQPGAVSKVVESPVDSGLIPDGAPLSAFQYFENVRNFLVAVQEIGIPTFEASDLEQGGKSSRIVNSVLALKSYSEWKQTGANGVWKFGGTIKPAITTKSFVRKNSEPFTNSLSRTSSINEKNEKSMTAFASDVESNKMV</sequence>
<dbReference type="InterPro" id="IPR036872">
    <property type="entry name" value="CH_dom_sf"/>
</dbReference>
<dbReference type="InterPro" id="IPR001715">
    <property type="entry name" value="CH_dom"/>
</dbReference>
<feature type="non-terminal residue" evidence="2">
    <location>
        <position position="153"/>
    </location>
</feature>
<dbReference type="Pfam" id="PF00307">
    <property type="entry name" value="CH"/>
    <property type="match status" value="1"/>
</dbReference>
<dbReference type="CDD" id="cd21203">
    <property type="entry name" value="CH_AtKIN14-like"/>
    <property type="match status" value="1"/>
</dbReference>
<name>A0A392PBZ3_9FABA</name>
<evidence type="ECO:0000259" key="1">
    <source>
        <dbReference type="PROSITE" id="PS50021"/>
    </source>
</evidence>
<dbReference type="AlphaFoldDB" id="A0A392PBZ3"/>
<dbReference type="SUPFAM" id="SSF47576">
    <property type="entry name" value="Calponin-homology domain, CH-domain"/>
    <property type="match status" value="1"/>
</dbReference>